<accession>A0A2N7ND68</accession>
<dbReference type="AlphaFoldDB" id="A0A2N7ND68"/>
<dbReference type="EMBL" id="MDBP01000078">
    <property type="protein sequence ID" value="PMP10191.1"/>
    <property type="molecule type" value="Genomic_DNA"/>
</dbReference>
<reference evidence="4" key="1">
    <citation type="submission" date="2016-07" db="EMBL/GenBank/DDBJ databases">
        <title>Nontailed viruses are major unrecognized killers of bacteria in the ocean.</title>
        <authorList>
            <person name="Kauffman K."/>
            <person name="Hussain F."/>
            <person name="Yang J."/>
            <person name="Arevalo P."/>
            <person name="Brown J."/>
            <person name="Cutler M."/>
            <person name="Kelly L."/>
            <person name="Polz M.F."/>
        </authorList>
    </citation>
    <scope>NUCLEOTIDE SEQUENCE [LARGE SCALE GENOMIC DNA]</scope>
    <source>
        <strain evidence="4">10N.222.48.A2</strain>
    </source>
</reference>
<protein>
    <recommendedName>
        <fullName evidence="6">DUF2059 domain-containing protein</fullName>
    </recommendedName>
</protein>
<reference evidence="2" key="3">
    <citation type="journal article" date="2018" name="Nature">
        <title>A major lineage of non-tailed dsDNA viruses as unrecognized killers of marine bacteria.</title>
        <authorList>
            <person name="Kauffman K.M."/>
            <person name="Hussain F.A."/>
            <person name="Yang J."/>
            <person name="Arevalo P."/>
            <person name="Brown J.M."/>
            <person name="Chang W.K."/>
            <person name="VanInsberghe D."/>
            <person name="Elsherbini J."/>
            <person name="Sharma R.S."/>
            <person name="Cutler M.B."/>
            <person name="Kelly L."/>
            <person name="Polz M.F."/>
        </authorList>
    </citation>
    <scope>NUCLEOTIDE SEQUENCE</scope>
    <source>
        <strain evidence="2">10N.222.48.A2</strain>
    </source>
</reference>
<dbReference type="Proteomes" id="UP000308018">
    <property type="component" value="Unassembled WGS sequence"/>
</dbReference>
<dbReference type="EMBL" id="SYVV01000067">
    <property type="protein sequence ID" value="TKG26760.1"/>
    <property type="molecule type" value="Genomic_DNA"/>
</dbReference>
<evidence type="ECO:0000313" key="3">
    <source>
        <dbReference type="EMBL" id="TKG26760.1"/>
    </source>
</evidence>
<organism evidence="2 4">
    <name type="scientific">Vibrio tasmaniensis</name>
    <dbReference type="NCBI Taxonomy" id="212663"/>
    <lineage>
        <taxon>Bacteria</taxon>
        <taxon>Pseudomonadati</taxon>
        <taxon>Pseudomonadota</taxon>
        <taxon>Gammaproteobacteria</taxon>
        <taxon>Vibrionales</taxon>
        <taxon>Vibrionaceae</taxon>
        <taxon>Vibrio</taxon>
    </lineage>
</organism>
<evidence type="ECO:0000313" key="2">
    <source>
        <dbReference type="EMBL" id="PMP10191.1"/>
    </source>
</evidence>
<evidence type="ECO:0000256" key="1">
    <source>
        <dbReference type="SAM" id="SignalP"/>
    </source>
</evidence>
<reference evidence="3 5" key="4">
    <citation type="submission" date="2019-04" db="EMBL/GenBank/DDBJ databases">
        <title>A reverse ecology approach based on a biological definition of microbial populations.</title>
        <authorList>
            <person name="Arevalo P."/>
            <person name="Vaninsberghe D."/>
            <person name="Elsherbini J."/>
            <person name="Gore J."/>
            <person name="Polz M."/>
        </authorList>
    </citation>
    <scope>NUCLEOTIDE SEQUENCE [LARGE SCALE GENOMIC DNA]</scope>
    <source>
        <strain evidence="3 5">10N.222.45.A8</strain>
    </source>
</reference>
<feature type="signal peptide" evidence="1">
    <location>
        <begin position="1"/>
        <end position="19"/>
    </location>
</feature>
<comment type="caution">
    <text evidence="2">The sequence shown here is derived from an EMBL/GenBank/DDBJ whole genome shotgun (WGS) entry which is preliminary data.</text>
</comment>
<dbReference type="Proteomes" id="UP000235579">
    <property type="component" value="Unassembled WGS sequence"/>
</dbReference>
<keyword evidence="1" id="KW-0732">Signal</keyword>
<evidence type="ECO:0000313" key="4">
    <source>
        <dbReference type="Proteomes" id="UP000235579"/>
    </source>
</evidence>
<name>A0A2N7ND68_9VIBR</name>
<proteinExistence type="predicted"/>
<dbReference type="RefSeq" id="WP_032555112.1">
    <property type="nucleotide sequence ID" value="NZ_MDBP01000078.1"/>
</dbReference>
<evidence type="ECO:0000313" key="5">
    <source>
        <dbReference type="Proteomes" id="UP000308018"/>
    </source>
</evidence>
<reference evidence="2" key="2">
    <citation type="submission" date="2016-07" db="EMBL/GenBank/DDBJ databases">
        <authorList>
            <person name="Wan K."/>
            <person name="Booth B."/>
            <person name="Spirohn K."/>
            <person name="Hao T."/>
            <person name="Hu Y."/>
            <person name="Calderwood M."/>
            <person name="Hill D."/>
            <person name="Mohr S."/>
            <person name="Vidal M."/>
            <person name="Celniker S."/>
            <person name="Perrimon N."/>
        </authorList>
    </citation>
    <scope>NUCLEOTIDE SEQUENCE</scope>
    <source>
        <strain evidence="2">10N.222.48.A2</strain>
    </source>
</reference>
<gene>
    <name evidence="2" type="ORF">BCS92_23675</name>
    <name evidence="3" type="ORF">FC057_24220</name>
</gene>
<sequence length="142" mass="16943">MKVSLLCFWLLCVSLPLQATERSKMENEISEILGFEQTVEHYFVEYKKQLFKLYPDFTEEYVELNYAPVFQYGKKRYMNAYMKGLLVYSDEELRQLIDYYKSDKGKWIVKKNLESNVIVLDDLALASDDFNKVFIEKIESQQ</sequence>
<feature type="chain" id="PRO_5030054083" description="DUF2059 domain-containing protein" evidence="1">
    <location>
        <begin position="20"/>
        <end position="142"/>
    </location>
</feature>
<evidence type="ECO:0008006" key="6">
    <source>
        <dbReference type="Google" id="ProtNLM"/>
    </source>
</evidence>